<dbReference type="GO" id="GO:0015774">
    <property type="term" value="P:polysaccharide transport"/>
    <property type="evidence" value="ECO:0007669"/>
    <property type="project" value="InterPro"/>
</dbReference>
<dbReference type="InterPro" id="IPR007833">
    <property type="entry name" value="Capsule_polysaccharide_synth"/>
</dbReference>
<evidence type="ECO:0000313" key="2">
    <source>
        <dbReference type="Proteomes" id="UP000215137"/>
    </source>
</evidence>
<evidence type="ECO:0008006" key="3">
    <source>
        <dbReference type="Google" id="ProtNLM"/>
    </source>
</evidence>
<protein>
    <recommendedName>
        <fullName evidence="3">Capsular biosynthesis protein</fullName>
    </recommendedName>
</protein>
<dbReference type="KEGG" id="bko:CKF48_13310"/>
<dbReference type="EMBL" id="CP022983">
    <property type="protein sequence ID" value="ASV68216.1"/>
    <property type="molecule type" value="Genomic_DNA"/>
</dbReference>
<dbReference type="AlphaFoldDB" id="A0A248TJ33"/>
<organism evidence="1 2">
    <name type="scientific">Cytobacillus kochii</name>
    <dbReference type="NCBI Taxonomy" id="859143"/>
    <lineage>
        <taxon>Bacteria</taxon>
        <taxon>Bacillati</taxon>
        <taxon>Bacillota</taxon>
        <taxon>Bacilli</taxon>
        <taxon>Bacillales</taxon>
        <taxon>Bacillaceae</taxon>
        <taxon>Cytobacillus</taxon>
    </lineage>
</organism>
<gene>
    <name evidence="1" type="ORF">CKF48_13310</name>
</gene>
<dbReference type="SUPFAM" id="SSF53756">
    <property type="entry name" value="UDP-Glycosyltransferase/glycogen phosphorylase"/>
    <property type="match status" value="1"/>
</dbReference>
<dbReference type="InterPro" id="IPR043148">
    <property type="entry name" value="TagF_C"/>
</dbReference>
<proteinExistence type="predicted"/>
<sequence>MLMAHFMFIRGNRNKRLFHDIGAELERKGHQVHLIQLELNELLMKTTIPTVFLPNHVAKEEYPISDKELMDLQIYNITFTKRVLQKEIPLSELRMYKRYMAALDHLLDKYNIEVICLFNGYHWIDQICRYLAKKKGLRTYFFEDGLFRPYTITCDPNGINACSSVPRDFSFYQDMEVDRPRLMKFMFRPEEESLKQLKRENLVKVASAKLLSMAGSLLRIHPNYFAHINFWQGLKYFVHKKWYSRRKEDEVDLRGEYIFLPFQVSRDTQIFYHSPHIQSMEQLLEITLKAVEQYNQTYHRQIKVIVKEHPEDLSRQNYQSLKNKYTNVQFVQKYRMDKLLKASLAVVTVNSTVGIEALAHYKKVITLGDALYNIDPLVERCPHPDLLYQSLQKSLSTPLSIDKIEKFLYYLRFHYQTEGVLNRPNKQTAKNLANRLEDYERGVLDESDWNHSRKVRID</sequence>
<dbReference type="CDD" id="cd16438">
    <property type="entry name" value="beta_Kdo_transferase_KpsS_like"/>
    <property type="match status" value="1"/>
</dbReference>
<dbReference type="Proteomes" id="UP000215137">
    <property type="component" value="Chromosome"/>
</dbReference>
<reference evidence="1 2" key="1">
    <citation type="submission" date="2017-08" db="EMBL/GenBank/DDBJ databases">
        <title>Complete Genome Sequence of Bacillus kochii Oregon-R-modENCODE STRAIN BDGP4, isolated from Drosophila melanogaster gut.</title>
        <authorList>
            <person name="Wan K.H."/>
            <person name="Yu C."/>
            <person name="Park S."/>
            <person name="Hammonds A.S."/>
            <person name="Booth B.W."/>
            <person name="Celniker S.E."/>
        </authorList>
    </citation>
    <scope>NUCLEOTIDE SEQUENCE [LARGE SCALE GENOMIC DNA]</scope>
    <source>
        <strain evidence="1 2">BDGP4</strain>
    </source>
</reference>
<name>A0A248TJ33_9BACI</name>
<dbReference type="GO" id="GO:0000271">
    <property type="term" value="P:polysaccharide biosynthetic process"/>
    <property type="evidence" value="ECO:0007669"/>
    <property type="project" value="InterPro"/>
</dbReference>
<dbReference type="Pfam" id="PF05159">
    <property type="entry name" value="Capsule_synth"/>
    <property type="match status" value="1"/>
</dbReference>
<accession>A0A248TJ33</accession>
<dbReference type="Gene3D" id="3.40.50.12580">
    <property type="match status" value="1"/>
</dbReference>
<evidence type="ECO:0000313" key="1">
    <source>
        <dbReference type="EMBL" id="ASV68216.1"/>
    </source>
</evidence>
<keyword evidence="2" id="KW-1185">Reference proteome</keyword>